<evidence type="ECO:0000256" key="4">
    <source>
        <dbReference type="ARBA" id="ARBA00022755"/>
    </source>
</evidence>
<dbReference type="NCBIfam" id="NF002957">
    <property type="entry name" value="PRK03619.1"/>
    <property type="match status" value="1"/>
</dbReference>
<dbReference type="AlphaFoldDB" id="A0A1U9K3T9"/>
<gene>
    <name evidence="8" type="primary">purQ</name>
    <name evidence="9" type="ORF">B0W44_01905</name>
</gene>
<evidence type="ECO:0000256" key="8">
    <source>
        <dbReference type="HAMAP-Rule" id="MF_00421"/>
    </source>
</evidence>
<dbReference type="HAMAP" id="MF_00421">
    <property type="entry name" value="PurQ"/>
    <property type="match status" value="1"/>
</dbReference>
<dbReference type="PANTHER" id="PTHR47552:SF1">
    <property type="entry name" value="PHOSPHORIBOSYLFORMYLGLYCINAMIDINE SYNTHASE SUBUNIT PURQ"/>
    <property type="match status" value="1"/>
</dbReference>
<dbReference type="EMBL" id="CP019699">
    <property type="protein sequence ID" value="AQS54711.1"/>
    <property type="molecule type" value="Genomic_DNA"/>
</dbReference>
<keyword evidence="3 8" id="KW-0547">Nucleotide-binding</keyword>
<evidence type="ECO:0000256" key="6">
    <source>
        <dbReference type="ARBA" id="ARBA00022840"/>
    </source>
</evidence>
<dbReference type="PANTHER" id="PTHR47552">
    <property type="entry name" value="PHOSPHORIBOSYLFORMYLGLYCINAMIDINE SYNTHASE SUBUNIT PURQ"/>
    <property type="match status" value="1"/>
</dbReference>
<evidence type="ECO:0000256" key="7">
    <source>
        <dbReference type="ARBA" id="ARBA00022962"/>
    </source>
</evidence>
<keyword evidence="5 8" id="KW-0378">Hydrolase</keyword>
<keyword evidence="1 8" id="KW-0963">Cytoplasm</keyword>
<dbReference type="GO" id="GO:0005737">
    <property type="term" value="C:cytoplasm"/>
    <property type="evidence" value="ECO:0007669"/>
    <property type="project" value="UniProtKB-SubCell"/>
</dbReference>
<dbReference type="OrthoDB" id="9804441at2"/>
<evidence type="ECO:0000256" key="3">
    <source>
        <dbReference type="ARBA" id="ARBA00022741"/>
    </source>
</evidence>
<dbReference type="Pfam" id="PF13507">
    <property type="entry name" value="GATase_5"/>
    <property type="match status" value="1"/>
</dbReference>
<dbReference type="PROSITE" id="PS51273">
    <property type="entry name" value="GATASE_TYPE_1"/>
    <property type="match status" value="1"/>
</dbReference>
<dbReference type="InterPro" id="IPR029062">
    <property type="entry name" value="Class_I_gatase-like"/>
</dbReference>
<dbReference type="UniPathway" id="UPA00074">
    <property type="reaction ID" value="UER00128"/>
</dbReference>
<protein>
    <recommendedName>
        <fullName evidence="8">Phosphoribosylformylglycinamidine synthase subunit PurQ</fullName>
        <shortName evidence="8">FGAM synthase</shortName>
        <ecNumber evidence="8">6.3.5.3</ecNumber>
    </recommendedName>
    <alternativeName>
        <fullName evidence="8">Formylglycinamide ribonucleotide amidotransferase subunit I</fullName>
        <shortName evidence="8">FGAR amidotransferase I</shortName>
        <shortName evidence="8">FGAR-AT I</shortName>
    </alternativeName>
    <alternativeName>
        <fullName evidence="8">Glutaminase PurQ</fullName>
        <ecNumber evidence="8">3.5.1.2</ecNumber>
    </alternativeName>
    <alternativeName>
        <fullName evidence="8">Phosphoribosylformylglycinamidine synthase subunit I</fullName>
    </alternativeName>
</protein>
<dbReference type="Proteomes" id="UP000188603">
    <property type="component" value="Chromosome"/>
</dbReference>
<comment type="pathway">
    <text evidence="8">Purine metabolism; IMP biosynthesis via de novo pathway; 5-amino-1-(5-phospho-D-ribosyl)imidazole from N(2)-formyl-N(1)-(5-phospho-D-ribosyl)glycinamide: step 1/2.</text>
</comment>
<feature type="active site" evidence="8">
    <location>
        <position position="195"/>
    </location>
</feature>
<comment type="catalytic activity">
    <reaction evidence="8">
        <text>L-glutamine + H2O = L-glutamate + NH4(+)</text>
        <dbReference type="Rhea" id="RHEA:15889"/>
        <dbReference type="ChEBI" id="CHEBI:15377"/>
        <dbReference type="ChEBI" id="CHEBI:28938"/>
        <dbReference type="ChEBI" id="CHEBI:29985"/>
        <dbReference type="ChEBI" id="CHEBI:58359"/>
        <dbReference type="EC" id="3.5.1.2"/>
    </reaction>
</comment>
<dbReference type="EC" id="3.5.1.2" evidence="8"/>
<keyword evidence="6 8" id="KW-0067">ATP-binding</keyword>
<dbReference type="GO" id="GO:0006189">
    <property type="term" value="P:'de novo' IMP biosynthetic process"/>
    <property type="evidence" value="ECO:0007669"/>
    <property type="project" value="UniProtKB-UniRule"/>
</dbReference>
<feature type="active site" evidence="8">
    <location>
        <position position="197"/>
    </location>
</feature>
<reference evidence="9 10" key="1">
    <citation type="journal article" date="2015" name="Int. J. Syst. Evol. Microbiol.">
        <title>Novibacillus thermophilus gen. nov., sp. nov., a Gram-staining-negative and moderately thermophilic member of the family Thermoactinomycetaceae.</title>
        <authorList>
            <person name="Yang G."/>
            <person name="Chen J."/>
            <person name="Zhou S."/>
        </authorList>
    </citation>
    <scope>NUCLEOTIDE SEQUENCE [LARGE SCALE GENOMIC DNA]</scope>
    <source>
        <strain evidence="9 10">SG-1</strain>
    </source>
</reference>
<dbReference type="Gene3D" id="3.40.50.880">
    <property type="match status" value="1"/>
</dbReference>
<keyword evidence="10" id="KW-1185">Reference proteome</keyword>
<dbReference type="RefSeq" id="WP_077718532.1">
    <property type="nucleotide sequence ID" value="NZ_CP019699.1"/>
</dbReference>
<comment type="subunit">
    <text evidence="8">Part of the FGAM synthase complex composed of 1 PurL, 1 PurQ and 2 PurS subunits.</text>
</comment>
<evidence type="ECO:0000256" key="5">
    <source>
        <dbReference type="ARBA" id="ARBA00022801"/>
    </source>
</evidence>
<dbReference type="PIRSF" id="PIRSF001586">
    <property type="entry name" value="FGAM_synth_I"/>
    <property type="match status" value="1"/>
</dbReference>
<proteinExistence type="inferred from homology"/>
<dbReference type="EC" id="6.3.5.3" evidence="8"/>
<dbReference type="SUPFAM" id="SSF52317">
    <property type="entry name" value="Class I glutamine amidotransferase-like"/>
    <property type="match status" value="1"/>
</dbReference>
<comment type="catalytic activity">
    <reaction evidence="8">
        <text>N(2)-formyl-N(1)-(5-phospho-beta-D-ribosyl)glycinamide + L-glutamine + ATP + H2O = 2-formamido-N(1)-(5-O-phospho-beta-D-ribosyl)acetamidine + L-glutamate + ADP + phosphate + H(+)</text>
        <dbReference type="Rhea" id="RHEA:17129"/>
        <dbReference type="ChEBI" id="CHEBI:15377"/>
        <dbReference type="ChEBI" id="CHEBI:15378"/>
        <dbReference type="ChEBI" id="CHEBI:29985"/>
        <dbReference type="ChEBI" id="CHEBI:30616"/>
        <dbReference type="ChEBI" id="CHEBI:43474"/>
        <dbReference type="ChEBI" id="CHEBI:58359"/>
        <dbReference type="ChEBI" id="CHEBI:147286"/>
        <dbReference type="ChEBI" id="CHEBI:147287"/>
        <dbReference type="ChEBI" id="CHEBI:456216"/>
        <dbReference type="EC" id="6.3.5.3"/>
    </reaction>
</comment>
<dbReference type="GO" id="GO:0004642">
    <property type="term" value="F:phosphoribosylformylglycinamidine synthase activity"/>
    <property type="evidence" value="ECO:0007669"/>
    <property type="project" value="UniProtKB-UniRule"/>
</dbReference>
<organism evidence="9 10">
    <name type="scientific">Novibacillus thermophilus</name>
    <dbReference type="NCBI Taxonomy" id="1471761"/>
    <lineage>
        <taxon>Bacteria</taxon>
        <taxon>Bacillati</taxon>
        <taxon>Bacillota</taxon>
        <taxon>Bacilli</taxon>
        <taxon>Bacillales</taxon>
        <taxon>Thermoactinomycetaceae</taxon>
        <taxon>Novibacillus</taxon>
    </lineage>
</organism>
<name>A0A1U9K3T9_9BACL</name>
<dbReference type="InterPro" id="IPR010075">
    <property type="entry name" value="PRibForGlyAmidine_synth_PurQ"/>
</dbReference>
<dbReference type="STRING" id="1471761.B0W44_01905"/>
<dbReference type="GO" id="GO:0004359">
    <property type="term" value="F:glutaminase activity"/>
    <property type="evidence" value="ECO:0007669"/>
    <property type="project" value="UniProtKB-EC"/>
</dbReference>
<dbReference type="KEGG" id="ntr:B0W44_01905"/>
<keyword evidence="4 8" id="KW-0658">Purine biosynthesis</keyword>
<evidence type="ECO:0000256" key="2">
    <source>
        <dbReference type="ARBA" id="ARBA00022598"/>
    </source>
</evidence>
<comment type="subcellular location">
    <subcellularLocation>
        <location evidence="8">Cytoplasm</location>
    </subcellularLocation>
</comment>
<evidence type="ECO:0000313" key="9">
    <source>
        <dbReference type="EMBL" id="AQS54711.1"/>
    </source>
</evidence>
<keyword evidence="2 8" id="KW-0436">Ligase</keyword>
<dbReference type="GO" id="GO:0005524">
    <property type="term" value="F:ATP binding"/>
    <property type="evidence" value="ECO:0007669"/>
    <property type="project" value="UniProtKB-KW"/>
</dbReference>
<evidence type="ECO:0000256" key="1">
    <source>
        <dbReference type="ARBA" id="ARBA00022490"/>
    </source>
</evidence>
<dbReference type="CDD" id="cd01740">
    <property type="entry name" value="GATase1_FGAR_AT"/>
    <property type="match status" value="1"/>
</dbReference>
<keyword evidence="7 8" id="KW-0315">Glutamine amidotransferase</keyword>
<feature type="active site" description="Nucleophile" evidence="8">
    <location>
        <position position="86"/>
    </location>
</feature>
<sequence length="226" mass="25226">MKLAVPVFPGSNCDIDCVRAVEDSFPADVTHVWHTETNLDAYDAIIIPGGFSYGDYLRPGAMARFSPISPSIYKAAESGKLVIGICNGFQVLLEMGLLPGAMRRNDHLQFRCETVPLKVENGKTPFTLDYEPGEIIRLPIAHGEGNYYCDEATYARLKEESRIVFTYVGSNPNGSVGNIAGIVNEGWNVFGLMPHPERAVHVWMGSEDGRRVWTSMYRYWREKICA</sequence>
<dbReference type="NCBIfam" id="TIGR01737">
    <property type="entry name" value="FGAM_synth_I"/>
    <property type="match status" value="1"/>
</dbReference>
<dbReference type="SMART" id="SM01211">
    <property type="entry name" value="GATase_5"/>
    <property type="match status" value="1"/>
</dbReference>
<evidence type="ECO:0000313" key="10">
    <source>
        <dbReference type="Proteomes" id="UP000188603"/>
    </source>
</evidence>
<comment type="function">
    <text evidence="8">Part of the phosphoribosylformylglycinamidine synthase complex involved in the purines biosynthetic pathway. Catalyzes the ATP-dependent conversion of formylglycinamide ribonucleotide (FGAR) and glutamine to yield formylglycinamidine ribonucleotide (FGAM) and glutamate. The FGAM synthase complex is composed of three subunits. PurQ produces an ammonia molecule by converting glutamine to glutamate. PurL transfers the ammonia molecule to FGAR to form FGAM in an ATP-dependent manner. PurS interacts with PurQ and PurL and is thought to assist in the transfer of the ammonia molecule from PurQ to PurL.</text>
</comment>
<accession>A0A1U9K3T9</accession>